<reference evidence="1" key="1">
    <citation type="journal article" date="2023" name="Insect Mol. Biol.">
        <title>Genome sequencing provides insights into the evolution of gene families encoding plant cell wall-degrading enzymes in longhorned beetles.</title>
        <authorList>
            <person name="Shin N.R."/>
            <person name="Okamura Y."/>
            <person name="Kirsch R."/>
            <person name="Pauchet Y."/>
        </authorList>
    </citation>
    <scope>NUCLEOTIDE SEQUENCE</scope>
    <source>
        <strain evidence="1">RBIC_L_NR</strain>
    </source>
</reference>
<evidence type="ECO:0000313" key="2">
    <source>
        <dbReference type="Proteomes" id="UP001162156"/>
    </source>
</evidence>
<dbReference type="Proteomes" id="UP001162156">
    <property type="component" value="Unassembled WGS sequence"/>
</dbReference>
<comment type="caution">
    <text evidence="1">The sequence shown here is derived from an EMBL/GenBank/DDBJ whole genome shotgun (WGS) entry which is preliminary data.</text>
</comment>
<dbReference type="AlphaFoldDB" id="A0AAV8WRP3"/>
<proteinExistence type="predicted"/>
<evidence type="ECO:0000313" key="1">
    <source>
        <dbReference type="EMBL" id="KAJ8929189.1"/>
    </source>
</evidence>
<sequence>MKNSTVRPIEWYELIDISGHMTPLKIETGSQVNLVTYSDFKRLNLSEDKLLKTPVTISSFS</sequence>
<accession>A0AAV8WRP3</accession>
<organism evidence="1 2">
    <name type="scientific">Rhamnusium bicolor</name>
    <dbReference type="NCBI Taxonomy" id="1586634"/>
    <lineage>
        <taxon>Eukaryota</taxon>
        <taxon>Metazoa</taxon>
        <taxon>Ecdysozoa</taxon>
        <taxon>Arthropoda</taxon>
        <taxon>Hexapoda</taxon>
        <taxon>Insecta</taxon>
        <taxon>Pterygota</taxon>
        <taxon>Neoptera</taxon>
        <taxon>Endopterygota</taxon>
        <taxon>Coleoptera</taxon>
        <taxon>Polyphaga</taxon>
        <taxon>Cucujiformia</taxon>
        <taxon>Chrysomeloidea</taxon>
        <taxon>Cerambycidae</taxon>
        <taxon>Lepturinae</taxon>
        <taxon>Rhagiini</taxon>
        <taxon>Rhamnusium</taxon>
    </lineage>
</organism>
<name>A0AAV8WRP3_9CUCU</name>
<keyword evidence="2" id="KW-1185">Reference proteome</keyword>
<gene>
    <name evidence="1" type="ORF">NQ314_018138</name>
</gene>
<protein>
    <submittedName>
        <fullName evidence="1">Uncharacterized protein</fullName>
    </submittedName>
</protein>
<dbReference type="EMBL" id="JANEYF010005094">
    <property type="protein sequence ID" value="KAJ8929189.1"/>
    <property type="molecule type" value="Genomic_DNA"/>
</dbReference>